<protein>
    <submittedName>
        <fullName evidence="2">Acetyltransferase</fullName>
    </submittedName>
</protein>
<dbReference type="OrthoDB" id="9788924at2"/>
<dbReference type="Proteomes" id="UP000182661">
    <property type="component" value="Unassembled WGS sequence"/>
</dbReference>
<name>A0A657LLP2_9HYPH</name>
<dbReference type="InterPro" id="IPR016181">
    <property type="entry name" value="Acyl_CoA_acyltransferase"/>
</dbReference>
<proteinExistence type="predicted"/>
<evidence type="ECO:0000313" key="3">
    <source>
        <dbReference type="Proteomes" id="UP000182661"/>
    </source>
</evidence>
<evidence type="ECO:0000259" key="1">
    <source>
        <dbReference type="PROSITE" id="PS51186"/>
    </source>
</evidence>
<sequence length="201" mass="21522">MAALVLRPATRADAAELAILVDIASHGFAGWLWSGAVAAGVCDTALERGRATMREDAAPGAWPDATVADWNGEITGVAIGYRLEDSVRAIAAPHPVIAPLLAMQRQVVGSRFIDSLAVYRQHRGKGIGQALLADQIASACGEQVSLITESHNEAALGLYSAHGFIERARLAAVPLFEDSKRHDWVLMTLNRPEERGRKHNG</sequence>
<dbReference type="GO" id="GO:0016747">
    <property type="term" value="F:acyltransferase activity, transferring groups other than amino-acyl groups"/>
    <property type="evidence" value="ECO:0007669"/>
    <property type="project" value="InterPro"/>
</dbReference>
<dbReference type="Gene3D" id="3.40.630.30">
    <property type="match status" value="1"/>
</dbReference>
<dbReference type="EMBL" id="LSRP01000151">
    <property type="protein sequence ID" value="OJF90033.1"/>
    <property type="molecule type" value="Genomic_DNA"/>
</dbReference>
<dbReference type="InterPro" id="IPR000182">
    <property type="entry name" value="GNAT_dom"/>
</dbReference>
<evidence type="ECO:0000313" key="2">
    <source>
        <dbReference type="EMBL" id="OJF90033.1"/>
    </source>
</evidence>
<comment type="caution">
    <text evidence="2">The sequence shown here is derived from an EMBL/GenBank/DDBJ whole genome shotgun (WGS) entry which is preliminary data.</text>
</comment>
<dbReference type="SUPFAM" id="SSF55729">
    <property type="entry name" value="Acyl-CoA N-acyltransferases (Nat)"/>
    <property type="match status" value="1"/>
</dbReference>
<gene>
    <name evidence="2" type="ORF">AX760_08880</name>
</gene>
<keyword evidence="2" id="KW-0808">Transferase</keyword>
<accession>A0A657LLP2</accession>
<keyword evidence="3" id="KW-1185">Reference proteome</keyword>
<organism evidence="2 3">
    <name type="scientific">Pararhizobium antarcticum</name>
    <dbReference type="NCBI Taxonomy" id="1798805"/>
    <lineage>
        <taxon>Bacteria</taxon>
        <taxon>Pseudomonadati</taxon>
        <taxon>Pseudomonadota</taxon>
        <taxon>Alphaproteobacteria</taxon>
        <taxon>Hyphomicrobiales</taxon>
        <taxon>Rhizobiaceae</taxon>
        <taxon>Rhizobium/Agrobacterium group</taxon>
        <taxon>Pararhizobium</taxon>
    </lineage>
</organism>
<dbReference type="PROSITE" id="PS51186">
    <property type="entry name" value="GNAT"/>
    <property type="match status" value="1"/>
</dbReference>
<dbReference type="RefSeq" id="WP_071835863.1">
    <property type="nucleotide sequence ID" value="NZ_LSRP01000151.1"/>
</dbReference>
<reference evidence="2 3" key="1">
    <citation type="submission" date="2016-02" db="EMBL/GenBank/DDBJ databases">
        <title>Genome sequencing of a beta-galactosidase producing bacteria Rhizobium sp. 59.</title>
        <authorList>
            <person name="Wang D."/>
            <person name="Kot W."/>
            <person name="Qin Y."/>
            <person name="Hansen L."/>
            <person name="Naqvi K."/>
            <person name="Rensing C."/>
        </authorList>
    </citation>
    <scope>NUCLEOTIDE SEQUENCE [LARGE SCALE GENOMIC DNA]</scope>
    <source>
        <strain evidence="2 3">59</strain>
    </source>
</reference>
<dbReference type="AlphaFoldDB" id="A0A657LLP2"/>
<dbReference type="Pfam" id="PF00583">
    <property type="entry name" value="Acetyltransf_1"/>
    <property type="match status" value="1"/>
</dbReference>
<feature type="domain" description="N-acetyltransferase" evidence="1">
    <location>
        <begin position="4"/>
        <end position="192"/>
    </location>
</feature>